<gene>
    <name evidence="3" type="ORF">CAPTEDRAFT_204933</name>
</gene>
<dbReference type="AlphaFoldDB" id="R7TMV9"/>
<name>R7TMV9_CAPTE</name>
<sequence>MHLAPTPAILLWVLPGGVLLHYDQFFGFEFQCICDYNTVCFLHRHQLSICNPRRQSFTSKRPCSIIVANLLSQLPLPDHNYHGWKPLQKYLKRSLTITKEELDLLVARAVTSAVESAMQSASELFKTKIEELQQSCEGQRDNIHELTKRTKKLESANNNLEQYSRRSHLRLHGLKIEKGKDCKETVSEFVSSNLKDNEGCSITLTPNAIDAAYPLRSHNQDSDQRVVRDAVIKASRQLKGKGVSIA</sequence>
<feature type="coiled-coil region" evidence="1">
    <location>
        <begin position="129"/>
        <end position="166"/>
    </location>
</feature>
<keyword evidence="2" id="KW-0732">Signal</keyword>
<reference evidence="3 5" key="2">
    <citation type="journal article" date="2013" name="Nature">
        <title>Insights into bilaterian evolution from three spiralian genomes.</title>
        <authorList>
            <person name="Simakov O."/>
            <person name="Marletaz F."/>
            <person name="Cho S.J."/>
            <person name="Edsinger-Gonzales E."/>
            <person name="Havlak P."/>
            <person name="Hellsten U."/>
            <person name="Kuo D.H."/>
            <person name="Larsson T."/>
            <person name="Lv J."/>
            <person name="Arendt D."/>
            <person name="Savage R."/>
            <person name="Osoegawa K."/>
            <person name="de Jong P."/>
            <person name="Grimwood J."/>
            <person name="Chapman J.A."/>
            <person name="Shapiro H."/>
            <person name="Aerts A."/>
            <person name="Otillar R.P."/>
            <person name="Terry A.Y."/>
            <person name="Boore J.L."/>
            <person name="Grigoriev I.V."/>
            <person name="Lindberg D.R."/>
            <person name="Seaver E.C."/>
            <person name="Weisblat D.A."/>
            <person name="Putnam N.H."/>
            <person name="Rokhsar D.S."/>
        </authorList>
    </citation>
    <scope>NUCLEOTIDE SEQUENCE</scope>
    <source>
        <strain evidence="3 5">I ESC-2004</strain>
    </source>
</reference>
<evidence type="ECO:0000313" key="3">
    <source>
        <dbReference type="EMBL" id="ELT92886.1"/>
    </source>
</evidence>
<keyword evidence="1" id="KW-0175">Coiled coil</keyword>
<feature type="chain" id="PRO_5008787163" evidence="2">
    <location>
        <begin position="21"/>
        <end position="246"/>
    </location>
</feature>
<feature type="signal peptide" evidence="2">
    <location>
        <begin position="1"/>
        <end position="20"/>
    </location>
</feature>
<organism evidence="3">
    <name type="scientific">Capitella teleta</name>
    <name type="common">Polychaete worm</name>
    <dbReference type="NCBI Taxonomy" id="283909"/>
    <lineage>
        <taxon>Eukaryota</taxon>
        <taxon>Metazoa</taxon>
        <taxon>Spiralia</taxon>
        <taxon>Lophotrochozoa</taxon>
        <taxon>Annelida</taxon>
        <taxon>Polychaeta</taxon>
        <taxon>Sedentaria</taxon>
        <taxon>Scolecida</taxon>
        <taxon>Capitellidae</taxon>
        <taxon>Capitella</taxon>
    </lineage>
</organism>
<proteinExistence type="predicted"/>
<dbReference type="EMBL" id="AMQN01013108">
    <property type="status" value="NOT_ANNOTATED_CDS"/>
    <property type="molecule type" value="Genomic_DNA"/>
</dbReference>
<dbReference type="EMBL" id="KB309962">
    <property type="protein sequence ID" value="ELT92886.1"/>
    <property type="molecule type" value="Genomic_DNA"/>
</dbReference>
<dbReference type="HOGENOM" id="CLU_1130005_0_0_1"/>
<reference evidence="4" key="3">
    <citation type="submission" date="2015-06" db="UniProtKB">
        <authorList>
            <consortium name="EnsemblMetazoa"/>
        </authorList>
    </citation>
    <scope>IDENTIFICATION</scope>
</reference>
<evidence type="ECO:0000313" key="5">
    <source>
        <dbReference type="Proteomes" id="UP000014760"/>
    </source>
</evidence>
<reference evidence="5" key="1">
    <citation type="submission" date="2012-12" db="EMBL/GenBank/DDBJ databases">
        <authorList>
            <person name="Hellsten U."/>
            <person name="Grimwood J."/>
            <person name="Chapman J.A."/>
            <person name="Shapiro H."/>
            <person name="Aerts A."/>
            <person name="Otillar R.P."/>
            <person name="Terry A.Y."/>
            <person name="Boore J.L."/>
            <person name="Simakov O."/>
            <person name="Marletaz F."/>
            <person name="Cho S.-J."/>
            <person name="Edsinger-Gonzales E."/>
            <person name="Havlak P."/>
            <person name="Kuo D.-H."/>
            <person name="Larsson T."/>
            <person name="Lv J."/>
            <person name="Arendt D."/>
            <person name="Savage R."/>
            <person name="Osoegawa K."/>
            <person name="de Jong P."/>
            <person name="Lindberg D.R."/>
            <person name="Seaver E.C."/>
            <person name="Weisblat D.A."/>
            <person name="Putnam N.H."/>
            <person name="Grigoriev I.V."/>
            <person name="Rokhsar D.S."/>
        </authorList>
    </citation>
    <scope>NUCLEOTIDE SEQUENCE</scope>
    <source>
        <strain evidence="5">I ESC-2004</strain>
    </source>
</reference>
<keyword evidence="5" id="KW-1185">Reference proteome</keyword>
<evidence type="ECO:0000256" key="2">
    <source>
        <dbReference type="SAM" id="SignalP"/>
    </source>
</evidence>
<dbReference type="EnsemblMetazoa" id="CapteT204933">
    <property type="protein sequence ID" value="CapteP204933"/>
    <property type="gene ID" value="CapteG204933"/>
</dbReference>
<accession>R7TMV9</accession>
<evidence type="ECO:0000313" key="4">
    <source>
        <dbReference type="EnsemblMetazoa" id="CapteP204933"/>
    </source>
</evidence>
<protein>
    <submittedName>
        <fullName evidence="3 4">Uncharacterized protein</fullName>
    </submittedName>
</protein>
<dbReference type="Proteomes" id="UP000014760">
    <property type="component" value="Unassembled WGS sequence"/>
</dbReference>
<evidence type="ECO:0000256" key="1">
    <source>
        <dbReference type="SAM" id="Coils"/>
    </source>
</evidence>
<dbReference type="OrthoDB" id="6059423at2759"/>